<name>A0A239NZS8_9ACTN</name>
<dbReference type="AlphaFoldDB" id="A0A239NZS8"/>
<evidence type="ECO:0000313" key="1">
    <source>
        <dbReference type="EMBL" id="SNT60345.1"/>
    </source>
</evidence>
<dbReference type="Proteomes" id="UP000198280">
    <property type="component" value="Unassembled WGS sequence"/>
</dbReference>
<gene>
    <name evidence="1" type="ORF">SAMN05216252_16311</name>
</gene>
<reference evidence="1 2" key="1">
    <citation type="submission" date="2017-06" db="EMBL/GenBank/DDBJ databases">
        <authorList>
            <person name="Kim H.J."/>
            <person name="Triplett B.A."/>
        </authorList>
    </citation>
    <scope>NUCLEOTIDE SEQUENCE [LARGE SCALE GENOMIC DNA]</scope>
    <source>
        <strain evidence="1 2">CGMCC 4.1858</strain>
    </source>
</reference>
<evidence type="ECO:0000313" key="2">
    <source>
        <dbReference type="Proteomes" id="UP000198280"/>
    </source>
</evidence>
<dbReference type="RefSeq" id="WP_089229474.1">
    <property type="nucleotide sequence ID" value="NZ_FZOF01000063.1"/>
</dbReference>
<protein>
    <submittedName>
        <fullName evidence="1">Uncharacterized protein</fullName>
    </submittedName>
</protein>
<proteinExistence type="predicted"/>
<organism evidence="1 2">
    <name type="scientific">Actinacidiphila glaucinigra</name>
    <dbReference type="NCBI Taxonomy" id="235986"/>
    <lineage>
        <taxon>Bacteria</taxon>
        <taxon>Bacillati</taxon>
        <taxon>Actinomycetota</taxon>
        <taxon>Actinomycetes</taxon>
        <taxon>Kitasatosporales</taxon>
        <taxon>Streptomycetaceae</taxon>
        <taxon>Actinacidiphila</taxon>
    </lineage>
</organism>
<keyword evidence="2" id="KW-1185">Reference proteome</keyword>
<sequence>MDQALSAAIAVGGTLLGVALTYWFQRQSARDAEDSARQHYLRAERASAYSAFAAAVTQLSRAQLDRWHRPREAPADPDNSKVRLAAFDQRSHARQAFFRVQLLAGSEELIELARNAMDSTRPLAHATDEAESERLTPECRAAVERFIQHAAREVQ</sequence>
<accession>A0A239NZS8</accession>
<dbReference type="OrthoDB" id="4557493at2"/>
<dbReference type="EMBL" id="FZOF01000063">
    <property type="protein sequence ID" value="SNT60345.1"/>
    <property type="molecule type" value="Genomic_DNA"/>
</dbReference>